<keyword evidence="15" id="KW-1185">Reference proteome</keyword>
<dbReference type="PANTHER" id="PTHR30472:SF21">
    <property type="entry name" value="HEME-IRON TRANSPORT SYSTEM PERMEASE PROTEIN ISDF-RELATED"/>
    <property type="match status" value="1"/>
</dbReference>
<gene>
    <name evidence="14" type="ORF">IB211_01897c</name>
</gene>
<dbReference type="CDD" id="cd06550">
    <property type="entry name" value="TM_ABC_iron-siderophores_like"/>
    <property type="match status" value="1"/>
</dbReference>
<feature type="transmembrane region" description="Helical" evidence="13">
    <location>
        <begin position="94"/>
        <end position="113"/>
    </location>
</feature>
<dbReference type="InterPro" id="IPR000522">
    <property type="entry name" value="ABC_transptr_permease_BtuC"/>
</dbReference>
<evidence type="ECO:0000256" key="1">
    <source>
        <dbReference type="ARBA" id="ARBA00004651"/>
    </source>
</evidence>
<keyword evidence="6 13" id="KW-0812">Transmembrane</keyword>
<dbReference type="FunFam" id="1.10.3470.10:FF:000001">
    <property type="entry name" value="Vitamin B12 ABC transporter permease BtuC"/>
    <property type="match status" value="1"/>
</dbReference>
<evidence type="ECO:0000256" key="11">
    <source>
        <dbReference type="ARBA" id="ARBA00031149"/>
    </source>
</evidence>
<feature type="transmembrane region" description="Helical" evidence="13">
    <location>
        <begin position="12"/>
        <end position="30"/>
    </location>
</feature>
<dbReference type="STRING" id="1297617.IB211_01897c"/>
<protein>
    <recommendedName>
        <fullName evidence="3">Probable heme-iron transport system permease protein IsdF</fullName>
    </recommendedName>
    <alternativeName>
        <fullName evidence="12">Iron-regulated surface determinant protein F</fullName>
    </alternativeName>
    <alternativeName>
        <fullName evidence="11">Staphylococcal iron-regulated protein G</fullName>
    </alternativeName>
</protein>
<evidence type="ECO:0000256" key="2">
    <source>
        <dbReference type="ARBA" id="ARBA00007935"/>
    </source>
</evidence>
<dbReference type="Gene3D" id="1.10.3470.10">
    <property type="entry name" value="ABC transporter involved in vitamin B12 uptake, BtuC"/>
    <property type="match status" value="1"/>
</dbReference>
<evidence type="ECO:0000256" key="5">
    <source>
        <dbReference type="ARBA" id="ARBA00022475"/>
    </source>
</evidence>
<dbReference type="GO" id="GO:0022857">
    <property type="term" value="F:transmembrane transporter activity"/>
    <property type="evidence" value="ECO:0007669"/>
    <property type="project" value="InterPro"/>
</dbReference>
<keyword evidence="4" id="KW-0813">Transport</keyword>
<dbReference type="PATRIC" id="fig|1297617.4.peg.1957"/>
<comment type="similarity">
    <text evidence="2">Belongs to the binding-protein-dependent transport system permease family. FecCD subfamily.</text>
</comment>
<evidence type="ECO:0000256" key="9">
    <source>
        <dbReference type="ARBA" id="ARBA00023136"/>
    </source>
</evidence>
<feature type="transmembrane region" description="Helical" evidence="13">
    <location>
        <begin position="303"/>
        <end position="322"/>
    </location>
</feature>
<evidence type="ECO:0000256" key="12">
    <source>
        <dbReference type="ARBA" id="ARBA00031465"/>
    </source>
</evidence>
<comment type="function">
    <text evidence="10">Part of the binding-protein-dependent transport system for heme-iron. Responsible for the translocation of the substrate across the membrane.</text>
</comment>
<dbReference type="SUPFAM" id="SSF81345">
    <property type="entry name" value="ABC transporter involved in vitamin B12 uptake, BtuC"/>
    <property type="match status" value="1"/>
</dbReference>
<keyword evidence="8" id="KW-0408">Iron</keyword>
<dbReference type="GO" id="GO:0005886">
    <property type="term" value="C:plasma membrane"/>
    <property type="evidence" value="ECO:0007669"/>
    <property type="project" value="UniProtKB-SubCell"/>
</dbReference>
<evidence type="ECO:0000256" key="4">
    <source>
        <dbReference type="ARBA" id="ARBA00022448"/>
    </source>
</evidence>
<feature type="transmembrane region" description="Helical" evidence="13">
    <location>
        <begin position="236"/>
        <end position="261"/>
    </location>
</feature>
<keyword evidence="7 13" id="KW-1133">Transmembrane helix</keyword>
<evidence type="ECO:0000313" key="14">
    <source>
        <dbReference type="EMBL" id="ALP94288.1"/>
    </source>
</evidence>
<reference evidence="14 15" key="1">
    <citation type="journal article" date="2015" name="Nat. Commun.">
        <title>Production of butyrate from lysine and the Amadori product fructoselysine by a human gut commensal.</title>
        <authorList>
            <person name="Bui T.P."/>
            <person name="Ritari J."/>
            <person name="Boeren S."/>
            <person name="de Waard P."/>
            <person name="Plugge C.M."/>
            <person name="de Vos W.M."/>
        </authorList>
    </citation>
    <scope>NUCLEOTIDE SEQUENCE [LARGE SCALE GENOMIC DNA]</scope>
    <source>
        <strain evidence="14 15">AF211</strain>
    </source>
</reference>
<dbReference type="EMBL" id="CP011307">
    <property type="protein sequence ID" value="ALP94288.1"/>
    <property type="molecule type" value="Genomic_DNA"/>
</dbReference>
<feature type="transmembrane region" description="Helical" evidence="13">
    <location>
        <begin position="194"/>
        <end position="216"/>
    </location>
</feature>
<feature type="transmembrane region" description="Helical" evidence="13">
    <location>
        <begin position="146"/>
        <end position="163"/>
    </location>
</feature>
<dbReference type="KEGG" id="ibu:IB211_01897c"/>
<evidence type="ECO:0000256" key="6">
    <source>
        <dbReference type="ARBA" id="ARBA00022692"/>
    </source>
</evidence>
<evidence type="ECO:0000256" key="13">
    <source>
        <dbReference type="SAM" id="Phobius"/>
    </source>
</evidence>
<dbReference type="GO" id="GO:0033214">
    <property type="term" value="P:siderophore-iron import into cell"/>
    <property type="evidence" value="ECO:0007669"/>
    <property type="project" value="TreeGrafter"/>
</dbReference>
<proteinExistence type="inferred from homology"/>
<sequence length="331" mass="34822">MKTIHKDALKGVIGCVVLAVLIFILALIAMKLGSISITYRELFEGLFVAYDKRVATIYDLRFPRIIVALLGGASLSCSGLLFQAVLKNPLADPGIIGISGGASLVSALVAGLFPMLYFSIPLFAFLGGLAAFALIYSLSWKGSLDPVRIILIGIAVASVFTGLEEVLSGMTNRTGVSVSVSGLSQLVWSDVKIIAVYSVIGLAAAVILSPVCNLLSLDDKTVRGLGVNVDAVRFVISVAAVLLVSGVTAVVGVIGFLALIVPHMARRLVGSDHRILVPFCILLGGFVLLLADTVGRCIVPPNEISASVIMSIVGGPFFIILLKRGDRYVKR</sequence>
<evidence type="ECO:0000256" key="10">
    <source>
        <dbReference type="ARBA" id="ARBA00025320"/>
    </source>
</evidence>
<dbReference type="InterPro" id="IPR037294">
    <property type="entry name" value="ABC_BtuC-like"/>
</dbReference>
<evidence type="ECO:0000256" key="3">
    <source>
        <dbReference type="ARBA" id="ARBA00018524"/>
    </source>
</evidence>
<dbReference type="PANTHER" id="PTHR30472">
    <property type="entry name" value="FERRIC ENTEROBACTIN TRANSPORT SYSTEM PERMEASE PROTEIN"/>
    <property type="match status" value="1"/>
</dbReference>
<evidence type="ECO:0000313" key="15">
    <source>
        <dbReference type="Proteomes" id="UP000064844"/>
    </source>
</evidence>
<keyword evidence="5" id="KW-1003">Cell membrane</keyword>
<reference evidence="15" key="2">
    <citation type="submission" date="2015-04" db="EMBL/GenBank/DDBJ databases">
        <title>A butyrogenic pathway from the amino acid lysine in a human gut commensal.</title>
        <authorList>
            <person name="de Vos W.M."/>
            <person name="Bui N.T.P."/>
            <person name="Plugge C.M."/>
            <person name="Ritari J."/>
        </authorList>
    </citation>
    <scope>NUCLEOTIDE SEQUENCE [LARGE SCALE GENOMIC DNA]</scope>
    <source>
        <strain evidence="15">AF211</strain>
    </source>
</reference>
<organism evidence="14 15">
    <name type="scientific">Intestinimonas butyriciproducens</name>
    <dbReference type="NCBI Taxonomy" id="1297617"/>
    <lineage>
        <taxon>Bacteria</taxon>
        <taxon>Bacillati</taxon>
        <taxon>Bacillota</taxon>
        <taxon>Clostridia</taxon>
        <taxon>Eubacteriales</taxon>
        <taxon>Intestinimonas</taxon>
    </lineage>
</organism>
<dbReference type="Proteomes" id="UP000064844">
    <property type="component" value="Chromosome"/>
</dbReference>
<dbReference type="Pfam" id="PF01032">
    <property type="entry name" value="FecCD"/>
    <property type="match status" value="1"/>
</dbReference>
<feature type="transmembrane region" description="Helical" evidence="13">
    <location>
        <begin position="273"/>
        <end position="291"/>
    </location>
</feature>
<comment type="subcellular location">
    <subcellularLocation>
        <location evidence="1">Cell membrane</location>
        <topology evidence="1">Multi-pass membrane protein</topology>
    </subcellularLocation>
</comment>
<dbReference type="RefSeq" id="WP_242857320.1">
    <property type="nucleotide sequence ID" value="NZ_CP011307.1"/>
</dbReference>
<accession>A0A0S2W5J8</accession>
<feature type="transmembrane region" description="Helical" evidence="13">
    <location>
        <begin position="120"/>
        <end position="140"/>
    </location>
</feature>
<name>A0A0S2W5J8_9FIRM</name>
<evidence type="ECO:0000256" key="8">
    <source>
        <dbReference type="ARBA" id="ARBA00023004"/>
    </source>
</evidence>
<keyword evidence="9 13" id="KW-0472">Membrane</keyword>
<feature type="transmembrane region" description="Helical" evidence="13">
    <location>
        <begin position="62"/>
        <end position="82"/>
    </location>
</feature>
<dbReference type="AlphaFoldDB" id="A0A0S2W5J8"/>
<evidence type="ECO:0000256" key="7">
    <source>
        <dbReference type="ARBA" id="ARBA00022989"/>
    </source>
</evidence>